<dbReference type="InterPro" id="IPR020550">
    <property type="entry name" value="Inositol_monophosphatase_CS"/>
</dbReference>
<dbReference type="Proteomes" id="UP001530293">
    <property type="component" value="Unassembled WGS sequence"/>
</dbReference>
<comment type="similarity">
    <text evidence="2">Belongs to the inositol monophosphatase superfamily.</text>
</comment>
<keyword evidence="5" id="KW-0378">Hydrolase</keyword>
<dbReference type="GO" id="GO:0008441">
    <property type="term" value="F:3'(2'),5'-bisphosphate nucleotidase activity"/>
    <property type="evidence" value="ECO:0007669"/>
    <property type="project" value="UniProtKB-EC"/>
</dbReference>
<evidence type="ECO:0000256" key="3">
    <source>
        <dbReference type="ARBA" id="ARBA00012633"/>
    </source>
</evidence>
<dbReference type="Gene3D" id="3.40.190.80">
    <property type="match status" value="1"/>
</dbReference>
<dbReference type="InterPro" id="IPR020583">
    <property type="entry name" value="Inositol_monoP_metal-BS"/>
</dbReference>
<evidence type="ECO:0000256" key="7">
    <source>
        <dbReference type="PIRSR" id="PIRSR600760-2"/>
    </source>
</evidence>
<dbReference type="PROSITE" id="PS00629">
    <property type="entry name" value="IMP_1"/>
    <property type="match status" value="1"/>
</dbReference>
<dbReference type="InterPro" id="IPR051090">
    <property type="entry name" value="Inositol_monoP_superfamily"/>
</dbReference>
<sequence length="508" mass="55030">MACTSIHRSLVLLSLASRSIALFSPGVCSQTFAARYTTIAPDDSSSRSYYHLASPSVLPRRPSALSSLCAIQGGYQNNNFSSVSHSNALPNFSLPSTIIEERHTDVTVALMSVFAACRVTRHVQPTSSNNIETISKQDASPVTVGDFASQALALQILHRHFPFDMFIAEEGSEALQQDYSLLNKVWTAVNHVQEGIFGTKEEILNAIDYGQGVSVVDNNQQSTVNSRKRRVWCLDPIDGTKGFLRGRVEGGQFCIALALLENGEPVISVLGCPNLPLPSTQAASAVPYGIWSEHEVQDSLKQNTMFTPTRGSMFVAIRGNGCYEIPLHQIEIYLLGESTESTSTPVEWKQLRVTPNDGSSKPLTQAKFCLGVERAFSDPKGTVLKIASLILGPDAVTADSNGVQDITNSLRMDGQGKYGLLARGYAEYFLRLPKDGYIDFVWDVAAGALVLKEAGGELTDLHGHPIDFSEIGVGRRSKLPDSVKGILGSCGGLFHQALVDAYKTVEQT</sequence>
<dbReference type="PANTHER" id="PTHR43200">
    <property type="entry name" value="PHOSPHATASE"/>
    <property type="match status" value="1"/>
</dbReference>
<dbReference type="AlphaFoldDB" id="A0ABD3M8E5"/>
<evidence type="ECO:0000256" key="8">
    <source>
        <dbReference type="SAM" id="SignalP"/>
    </source>
</evidence>
<dbReference type="PROSITE" id="PS00630">
    <property type="entry name" value="IMP_2"/>
    <property type="match status" value="1"/>
</dbReference>
<dbReference type="InterPro" id="IPR000760">
    <property type="entry name" value="Inositol_monophosphatase-like"/>
</dbReference>
<organism evidence="9 10">
    <name type="scientific">Discostella pseudostelligera</name>
    <dbReference type="NCBI Taxonomy" id="259834"/>
    <lineage>
        <taxon>Eukaryota</taxon>
        <taxon>Sar</taxon>
        <taxon>Stramenopiles</taxon>
        <taxon>Ochrophyta</taxon>
        <taxon>Bacillariophyta</taxon>
        <taxon>Coscinodiscophyceae</taxon>
        <taxon>Thalassiosirophycidae</taxon>
        <taxon>Stephanodiscales</taxon>
        <taxon>Stephanodiscaceae</taxon>
        <taxon>Discostella</taxon>
    </lineage>
</organism>
<keyword evidence="8" id="KW-0732">Signal</keyword>
<evidence type="ECO:0000313" key="9">
    <source>
        <dbReference type="EMBL" id="KAL3759011.1"/>
    </source>
</evidence>
<name>A0ABD3M8E5_9STRA</name>
<reference evidence="9 10" key="1">
    <citation type="submission" date="2024-10" db="EMBL/GenBank/DDBJ databases">
        <title>Updated reference genomes for cyclostephanoid diatoms.</title>
        <authorList>
            <person name="Roberts W.R."/>
            <person name="Alverson A.J."/>
        </authorList>
    </citation>
    <scope>NUCLEOTIDE SEQUENCE [LARGE SCALE GENOMIC DNA]</scope>
    <source>
        <strain evidence="9 10">AJA232-27</strain>
    </source>
</reference>
<keyword evidence="4 7" id="KW-0479">Metal-binding</keyword>
<dbReference type="SUPFAM" id="SSF56655">
    <property type="entry name" value="Carbohydrate phosphatase"/>
    <property type="match status" value="1"/>
</dbReference>
<comment type="cofactor">
    <cofactor evidence="1 7">
        <name>Mg(2+)</name>
        <dbReference type="ChEBI" id="CHEBI:18420"/>
    </cofactor>
</comment>
<evidence type="ECO:0000256" key="6">
    <source>
        <dbReference type="ARBA" id="ARBA00022842"/>
    </source>
</evidence>
<feature type="binding site" evidence="7">
    <location>
        <position position="169"/>
    </location>
    <ligand>
        <name>Mg(2+)</name>
        <dbReference type="ChEBI" id="CHEBI:18420"/>
        <label>1</label>
        <note>catalytic</note>
    </ligand>
</feature>
<evidence type="ECO:0000313" key="10">
    <source>
        <dbReference type="Proteomes" id="UP001530293"/>
    </source>
</evidence>
<feature type="chain" id="PRO_5044782804" description="3'(2'),5'-bisphosphate nucleotidase" evidence="8">
    <location>
        <begin position="22"/>
        <end position="508"/>
    </location>
</feature>
<evidence type="ECO:0000256" key="2">
    <source>
        <dbReference type="ARBA" id="ARBA00009759"/>
    </source>
</evidence>
<dbReference type="GO" id="GO:0046872">
    <property type="term" value="F:metal ion binding"/>
    <property type="evidence" value="ECO:0007669"/>
    <property type="project" value="UniProtKB-KW"/>
</dbReference>
<dbReference type="PANTHER" id="PTHR43200:SF6">
    <property type="entry name" value="3'(2'),5'-BISPHOSPHATE NUCLEOTIDASE"/>
    <property type="match status" value="1"/>
</dbReference>
<feature type="binding site" evidence="7">
    <location>
        <position position="235"/>
    </location>
    <ligand>
        <name>Mg(2+)</name>
        <dbReference type="ChEBI" id="CHEBI:18420"/>
        <label>1</label>
        <note>catalytic</note>
    </ligand>
</feature>
<dbReference type="Gene3D" id="3.30.540.10">
    <property type="entry name" value="Fructose-1,6-Bisphosphatase, subunit A, domain 1"/>
    <property type="match status" value="1"/>
</dbReference>
<gene>
    <name evidence="9" type="ORF">ACHAWU_008620</name>
</gene>
<keyword evidence="6 7" id="KW-0460">Magnesium</keyword>
<comment type="caution">
    <text evidence="9">The sequence shown here is derived from an EMBL/GenBank/DDBJ whole genome shotgun (WGS) entry which is preliminary data.</text>
</comment>
<feature type="binding site" evidence="7">
    <location>
        <position position="237"/>
    </location>
    <ligand>
        <name>Mg(2+)</name>
        <dbReference type="ChEBI" id="CHEBI:18420"/>
        <label>1</label>
        <note>catalytic</note>
    </ligand>
</feature>
<feature type="signal peptide" evidence="8">
    <location>
        <begin position="1"/>
        <end position="21"/>
    </location>
</feature>
<protein>
    <recommendedName>
        <fullName evidence="3">3'(2'),5'-bisphosphate nucleotidase</fullName>
        <ecNumber evidence="3">3.1.3.7</ecNumber>
    </recommendedName>
</protein>
<accession>A0ABD3M8E5</accession>
<evidence type="ECO:0000256" key="4">
    <source>
        <dbReference type="ARBA" id="ARBA00022723"/>
    </source>
</evidence>
<proteinExistence type="inferred from homology"/>
<evidence type="ECO:0000256" key="1">
    <source>
        <dbReference type="ARBA" id="ARBA00001946"/>
    </source>
</evidence>
<dbReference type="EMBL" id="JALLBG020000214">
    <property type="protein sequence ID" value="KAL3759011.1"/>
    <property type="molecule type" value="Genomic_DNA"/>
</dbReference>
<dbReference type="Pfam" id="PF00459">
    <property type="entry name" value="Inositol_P"/>
    <property type="match status" value="1"/>
</dbReference>
<evidence type="ECO:0000256" key="5">
    <source>
        <dbReference type="ARBA" id="ARBA00022801"/>
    </source>
</evidence>
<keyword evidence="10" id="KW-1185">Reference proteome</keyword>
<feature type="binding site" evidence="7">
    <location>
        <position position="238"/>
    </location>
    <ligand>
        <name>Mg(2+)</name>
        <dbReference type="ChEBI" id="CHEBI:18420"/>
        <label>1</label>
        <note>catalytic</note>
    </ligand>
</feature>
<feature type="binding site" evidence="7">
    <location>
        <position position="443"/>
    </location>
    <ligand>
        <name>Mg(2+)</name>
        <dbReference type="ChEBI" id="CHEBI:18420"/>
        <label>1</label>
        <note>catalytic</note>
    </ligand>
</feature>
<dbReference type="EC" id="3.1.3.7" evidence="3"/>